<feature type="domain" description="Zinc finger PMZ-type" evidence="1">
    <location>
        <begin position="166"/>
        <end position="193"/>
    </location>
</feature>
<dbReference type="GO" id="GO:0008270">
    <property type="term" value="F:zinc ion binding"/>
    <property type="evidence" value="ECO:0007669"/>
    <property type="project" value="InterPro"/>
</dbReference>
<dbReference type="EMBL" id="NBSK02000008">
    <property type="protein sequence ID" value="KAJ0189690.1"/>
    <property type="molecule type" value="Genomic_DNA"/>
</dbReference>
<gene>
    <name evidence="2" type="ORF">LSAT_V11C800424920</name>
</gene>
<dbReference type="SMART" id="SM00575">
    <property type="entry name" value="ZnF_PMZ"/>
    <property type="match status" value="1"/>
</dbReference>
<evidence type="ECO:0000313" key="3">
    <source>
        <dbReference type="Proteomes" id="UP000235145"/>
    </source>
</evidence>
<dbReference type="PANTHER" id="PTHR31973:SF189">
    <property type="entry name" value="TRANSPOSASE, MUDR, PLANT, MULE TRANSPOSASE DOMAIN PROTEIN-RELATED"/>
    <property type="match status" value="1"/>
</dbReference>
<organism evidence="2 3">
    <name type="scientific">Lactuca sativa</name>
    <name type="common">Garden lettuce</name>
    <dbReference type="NCBI Taxonomy" id="4236"/>
    <lineage>
        <taxon>Eukaryota</taxon>
        <taxon>Viridiplantae</taxon>
        <taxon>Streptophyta</taxon>
        <taxon>Embryophyta</taxon>
        <taxon>Tracheophyta</taxon>
        <taxon>Spermatophyta</taxon>
        <taxon>Magnoliopsida</taxon>
        <taxon>eudicotyledons</taxon>
        <taxon>Gunneridae</taxon>
        <taxon>Pentapetalae</taxon>
        <taxon>asterids</taxon>
        <taxon>campanulids</taxon>
        <taxon>Asterales</taxon>
        <taxon>Asteraceae</taxon>
        <taxon>Cichorioideae</taxon>
        <taxon>Cichorieae</taxon>
        <taxon>Lactucinae</taxon>
        <taxon>Lactuca</taxon>
    </lineage>
</organism>
<dbReference type="Proteomes" id="UP000235145">
    <property type="component" value="Unassembled WGS sequence"/>
</dbReference>
<name>A0A9R1UMP1_LACSA</name>
<reference evidence="2 3" key="1">
    <citation type="journal article" date="2017" name="Nat. Commun.">
        <title>Genome assembly with in vitro proximity ligation data and whole-genome triplication in lettuce.</title>
        <authorList>
            <person name="Reyes-Chin-Wo S."/>
            <person name="Wang Z."/>
            <person name="Yang X."/>
            <person name="Kozik A."/>
            <person name="Arikit S."/>
            <person name="Song C."/>
            <person name="Xia L."/>
            <person name="Froenicke L."/>
            <person name="Lavelle D.O."/>
            <person name="Truco M.J."/>
            <person name="Xia R."/>
            <person name="Zhu S."/>
            <person name="Xu C."/>
            <person name="Xu H."/>
            <person name="Xu X."/>
            <person name="Cox K."/>
            <person name="Korf I."/>
            <person name="Meyers B.C."/>
            <person name="Michelmore R.W."/>
        </authorList>
    </citation>
    <scope>NUCLEOTIDE SEQUENCE [LARGE SCALE GENOMIC DNA]</scope>
    <source>
        <strain evidence="3">cv. Salinas</strain>
        <tissue evidence="2">Seedlings</tissue>
    </source>
</reference>
<evidence type="ECO:0000313" key="2">
    <source>
        <dbReference type="EMBL" id="KAJ0189690.1"/>
    </source>
</evidence>
<dbReference type="PANTHER" id="PTHR31973">
    <property type="entry name" value="POLYPROTEIN, PUTATIVE-RELATED"/>
    <property type="match status" value="1"/>
</dbReference>
<dbReference type="InterPro" id="IPR006564">
    <property type="entry name" value="Znf_PMZ"/>
</dbReference>
<comment type="caution">
    <text evidence="2">The sequence shown here is derived from an EMBL/GenBank/DDBJ whole genome shotgun (WGS) entry which is preliminary data.</text>
</comment>
<proteinExistence type="predicted"/>
<dbReference type="AlphaFoldDB" id="A0A9R1UMP1"/>
<evidence type="ECO:0000259" key="1">
    <source>
        <dbReference type="SMART" id="SM00575"/>
    </source>
</evidence>
<keyword evidence="3" id="KW-1185">Reference proteome</keyword>
<sequence length="225" mass="26069">MLVLDNVGMQKDLHCVKEGDLKDHYSKLWDYGAEIKRANPGSHVEVYVQPQNNSTVVFERFYVSFKGVVDGWLDGCRKCYIKRFWRAVKATTIPKFELAMKEIKSFDVGAYDYLIKRDPNCWSRDFFKVGIGCDAMENGVSESFNVAIEEARKKPLITMLEDIRKRECGCRGWQLTGIPRVHAICAISSLNLDPEEFVADWFTKYAFLRAYEYTIHPLKDSNLWP</sequence>
<protein>
    <recommendedName>
        <fullName evidence="1">Zinc finger PMZ-type domain-containing protein</fullName>
    </recommendedName>
</protein>
<accession>A0A9R1UMP1</accession>